<evidence type="ECO:0000256" key="5">
    <source>
        <dbReference type="SAM" id="MobiDB-lite"/>
    </source>
</evidence>
<accession>W9XFA5</accession>
<dbReference type="GO" id="GO:0043625">
    <property type="term" value="C:delta DNA polymerase complex"/>
    <property type="evidence" value="ECO:0007669"/>
    <property type="project" value="InterPro"/>
</dbReference>
<feature type="compositionally biased region" description="Basic and acidic residues" evidence="5">
    <location>
        <begin position="332"/>
        <end position="352"/>
    </location>
</feature>
<dbReference type="InterPro" id="IPR019038">
    <property type="entry name" value="POLD3"/>
</dbReference>
<feature type="compositionally biased region" description="Acidic residues" evidence="5">
    <location>
        <begin position="305"/>
        <end position="317"/>
    </location>
</feature>
<feature type="compositionally biased region" description="Low complexity" evidence="5">
    <location>
        <begin position="283"/>
        <end position="294"/>
    </location>
</feature>
<dbReference type="eggNOG" id="ENOG502QPSW">
    <property type="taxonomic scope" value="Eukaryota"/>
</dbReference>
<keyword evidence="4" id="KW-0539">Nucleus</keyword>
<dbReference type="HOGENOM" id="CLU_047736_0_0_1"/>
<evidence type="ECO:0000256" key="3">
    <source>
        <dbReference type="ARBA" id="ARBA00022705"/>
    </source>
</evidence>
<feature type="compositionally biased region" description="Basic residues" evidence="5">
    <location>
        <begin position="425"/>
        <end position="439"/>
    </location>
</feature>
<feature type="compositionally biased region" description="Polar residues" evidence="5">
    <location>
        <begin position="223"/>
        <end position="232"/>
    </location>
</feature>
<feature type="compositionally biased region" description="Low complexity" evidence="5">
    <location>
        <begin position="256"/>
        <end position="268"/>
    </location>
</feature>
<evidence type="ECO:0000256" key="4">
    <source>
        <dbReference type="ARBA" id="ARBA00023242"/>
    </source>
</evidence>
<protein>
    <recommendedName>
        <fullName evidence="2">DNA polymerase delta subunit 3</fullName>
    </recommendedName>
</protein>
<dbReference type="Pfam" id="PF09507">
    <property type="entry name" value="CDC27"/>
    <property type="match status" value="1"/>
</dbReference>
<sequence>MADEDFKKYLATEILSEQRTVSYRNVARALKVHVNVAKCMLYDFLEFQNGKKPGSVYATYLLSGVKKPQSTVGDTNGTNGHRHGEYKEDDPIPSSPPPFTSSMLEPSQRSSPAAEDERPHVPVCTITLVREEDLEAMKEQYEIITSIHVYSLSPGRIQDLVTLTDISRGLFVETFTKEDPLLNNKTYGIIQNPNVRRRKGKKPIVPQDPPPKFQPVKEDFKSLKSSSTQNNRPAPKPATPASTNAKHEEPSRPSSRDSTSTATSARQAPLKRDSSDLFKAFAKQSQQKPKTKPTLLQDQDTPMHDDEDEGESEDEALFLETETRKGATTKKRTSDVRKEREDKAAKLRKMMESDDEAEPEVPNVEKATGVKDEPVTAQKGTDAAEDAEEIAWSDSDTEKPRQSAPKQDASADGEHIATSAPAPAPRRRRGKRKVMKKRTMKDEDGYLVTKEEAVWESFSEDEPEPTPARAPLAKKETTRNSLGGGKGQAHTQSQGQKGAGGKPGAKKGGTIMSFFGKKS</sequence>
<dbReference type="GeneID" id="19164120"/>
<evidence type="ECO:0000313" key="7">
    <source>
        <dbReference type="Proteomes" id="UP000019484"/>
    </source>
</evidence>
<dbReference type="Gene3D" id="3.90.1030.20">
    <property type="entry name" value="DNA polymerase delta, p66 (Cdc27) subunit, wHTH domain"/>
    <property type="match status" value="1"/>
</dbReference>
<comment type="caution">
    <text evidence="6">The sequence shown here is derived from an EMBL/GenBank/DDBJ whole genome shotgun (WGS) entry which is preliminary data.</text>
</comment>
<feature type="compositionally biased region" description="Gly residues" evidence="5">
    <location>
        <begin position="497"/>
        <end position="507"/>
    </location>
</feature>
<dbReference type="PANTHER" id="PTHR17598:SF13">
    <property type="entry name" value="DNA POLYMERASE DELTA SUBUNIT 3"/>
    <property type="match status" value="1"/>
</dbReference>
<dbReference type="GO" id="GO:1904161">
    <property type="term" value="P:DNA synthesis involved in UV-damage excision repair"/>
    <property type="evidence" value="ECO:0007669"/>
    <property type="project" value="TreeGrafter"/>
</dbReference>
<gene>
    <name evidence="6" type="ORF">A1O1_09275</name>
</gene>
<reference evidence="6 7" key="1">
    <citation type="submission" date="2013-03" db="EMBL/GenBank/DDBJ databases">
        <title>The Genome Sequence of Capronia coronata CBS 617.96.</title>
        <authorList>
            <consortium name="The Broad Institute Genomics Platform"/>
            <person name="Cuomo C."/>
            <person name="de Hoog S."/>
            <person name="Gorbushina A."/>
            <person name="Walker B."/>
            <person name="Young S.K."/>
            <person name="Zeng Q."/>
            <person name="Gargeya S."/>
            <person name="Fitzgerald M."/>
            <person name="Haas B."/>
            <person name="Abouelleil A."/>
            <person name="Allen A.W."/>
            <person name="Alvarado L."/>
            <person name="Arachchi H.M."/>
            <person name="Berlin A.M."/>
            <person name="Chapman S.B."/>
            <person name="Gainer-Dewar J."/>
            <person name="Goldberg J."/>
            <person name="Griggs A."/>
            <person name="Gujja S."/>
            <person name="Hansen M."/>
            <person name="Howarth C."/>
            <person name="Imamovic A."/>
            <person name="Ireland A."/>
            <person name="Larimer J."/>
            <person name="McCowan C."/>
            <person name="Murphy C."/>
            <person name="Pearson M."/>
            <person name="Poon T.W."/>
            <person name="Priest M."/>
            <person name="Roberts A."/>
            <person name="Saif S."/>
            <person name="Shea T."/>
            <person name="Sisk P."/>
            <person name="Sykes S."/>
            <person name="Wortman J."/>
            <person name="Nusbaum C."/>
            <person name="Birren B."/>
        </authorList>
    </citation>
    <scope>NUCLEOTIDE SEQUENCE [LARGE SCALE GENOMIC DNA]</scope>
    <source>
        <strain evidence="6 7">CBS 617.96</strain>
    </source>
</reference>
<dbReference type="RefSeq" id="XP_007728321.1">
    <property type="nucleotide sequence ID" value="XM_007730131.1"/>
</dbReference>
<evidence type="ECO:0000313" key="6">
    <source>
        <dbReference type="EMBL" id="EXJ78873.1"/>
    </source>
</evidence>
<dbReference type="PANTHER" id="PTHR17598">
    <property type="entry name" value="DNA POLYMERASE DELTA SUBUNIT 3"/>
    <property type="match status" value="1"/>
</dbReference>
<dbReference type="AlphaFoldDB" id="W9XFA5"/>
<feature type="compositionally biased region" description="Basic and acidic residues" evidence="5">
    <location>
        <begin position="440"/>
        <end position="453"/>
    </location>
</feature>
<feature type="region of interest" description="Disordered" evidence="5">
    <location>
        <begin position="192"/>
        <end position="519"/>
    </location>
</feature>
<proteinExistence type="predicted"/>
<evidence type="ECO:0000256" key="1">
    <source>
        <dbReference type="ARBA" id="ARBA00004123"/>
    </source>
</evidence>
<feature type="compositionally biased region" description="Basic and acidic residues" evidence="5">
    <location>
        <begin position="245"/>
        <end position="255"/>
    </location>
</feature>
<dbReference type="GO" id="GO:0006271">
    <property type="term" value="P:DNA strand elongation involved in DNA replication"/>
    <property type="evidence" value="ECO:0007669"/>
    <property type="project" value="TreeGrafter"/>
</dbReference>
<dbReference type="InterPro" id="IPR041913">
    <property type="entry name" value="POLD3_sf"/>
</dbReference>
<comment type="subcellular location">
    <subcellularLocation>
        <location evidence="1">Nucleus</location>
    </subcellularLocation>
</comment>
<keyword evidence="7" id="KW-1185">Reference proteome</keyword>
<feature type="compositionally biased region" description="Polar residues" evidence="5">
    <location>
        <begin position="68"/>
        <end position="79"/>
    </location>
</feature>
<feature type="region of interest" description="Disordered" evidence="5">
    <location>
        <begin position="68"/>
        <end position="119"/>
    </location>
</feature>
<dbReference type="GO" id="GO:0003887">
    <property type="term" value="F:DNA-directed DNA polymerase activity"/>
    <property type="evidence" value="ECO:0007669"/>
    <property type="project" value="TreeGrafter"/>
</dbReference>
<dbReference type="STRING" id="1182541.W9XFA5"/>
<keyword evidence="3" id="KW-0235">DNA replication</keyword>
<dbReference type="EMBL" id="AMWN01000011">
    <property type="protein sequence ID" value="EXJ78873.1"/>
    <property type="molecule type" value="Genomic_DNA"/>
</dbReference>
<name>W9XFA5_9EURO</name>
<evidence type="ECO:0000256" key="2">
    <source>
        <dbReference type="ARBA" id="ARBA00017589"/>
    </source>
</evidence>
<dbReference type="OrthoDB" id="514823at2759"/>
<dbReference type="Proteomes" id="UP000019484">
    <property type="component" value="Unassembled WGS sequence"/>
</dbReference>
<dbReference type="GO" id="GO:0006297">
    <property type="term" value="P:nucleotide-excision repair, DNA gap filling"/>
    <property type="evidence" value="ECO:0007669"/>
    <property type="project" value="TreeGrafter"/>
</dbReference>
<organism evidence="6 7">
    <name type="scientific">Capronia coronata CBS 617.96</name>
    <dbReference type="NCBI Taxonomy" id="1182541"/>
    <lineage>
        <taxon>Eukaryota</taxon>
        <taxon>Fungi</taxon>
        <taxon>Dikarya</taxon>
        <taxon>Ascomycota</taxon>
        <taxon>Pezizomycotina</taxon>
        <taxon>Eurotiomycetes</taxon>
        <taxon>Chaetothyriomycetidae</taxon>
        <taxon>Chaetothyriales</taxon>
        <taxon>Herpotrichiellaceae</taxon>
        <taxon>Capronia</taxon>
    </lineage>
</organism>